<keyword evidence="1" id="KW-1133">Transmembrane helix</keyword>
<dbReference type="RefSeq" id="WP_126139833.1">
    <property type="nucleotide sequence ID" value="NZ_RXHU01000012.1"/>
</dbReference>
<evidence type="ECO:0000313" key="3">
    <source>
        <dbReference type="Proteomes" id="UP000276128"/>
    </source>
</evidence>
<evidence type="ECO:0008006" key="4">
    <source>
        <dbReference type="Google" id="ProtNLM"/>
    </source>
</evidence>
<name>A0A3S0AEM6_9BACL</name>
<reference evidence="2 3" key="1">
    <citation type="submission" date="2018-12" db="EMBL/GenBank/DDBJ databases">
        <title>Bacillus ochoae sp. nov., Paenibacillus whitsoniae sp. nov., Paenibacillus spiritus sp. nov. Isolated from the Mars Exploration Rover during spacecraft assembly.</title>
        <authorList>
            <person name="Seuylemezian A."/>
            <person name="Vaishampayan P."/>
        </authorList>
    </citation>
    <scope>NUCLEOTIDE SEQUENCE [LARGE SCALE GENOMIC DNA]</scope>
    <source>
        <strain evidence="2 3">MER 54</strain>
    </source>
</reference>
<feature type="transmembrane region" description="Helical" evidence="1">
    <location>
        <begin position="146"/>
        <end position="169"/>
    </location>
</feature>
<proteinExistence type="predicted"/>
<protein>
    <recommendedName>
        <fullName evidence="4">Intracellular septation protein A</fullName>
    </recommendedName>
</protein>
<dbReference type="NCBIfam" id="NF041646">
    <property type="entry name" value="VC0807_fam"/>
    <property type="match status" value="1"/>
</dbReference>
<dbReference type="OrthoDB" id="2990070at2"/>
<comment type="caution">
    <text evidence="2">The sequence shown here is derived from an EMBL/GenBank/DDBJ whole genome shotgun (WGS) entry which is preliminary data.</text>
</comment>
<feature type="transmembrane region" description="Helical" evidence="1">
    <location>
        <begin position="70"/>
        <end position="92"/>
    </location>
</feature>
<dbReference type="AlphaFoldDB" id="A0A3S0AEM6"/>
<sequence length="204" mass="21715">MSQRAQHKFNSTQLIKKIVPSLAANWLAPLLIYNWLHGAVASDTAALAISACVPVVWVIATMLRTRRVDWIGVMGIAGLSVALVLSMLTGGGSLPLKLYHPLITGTIGLAFAGSALAKKPLLLTVLRAAKMGHTARFADPAVHRKLTTFSLLLGLGLILDAALHVVLAFMLTTGAFLVVSRCVTVGLLLLLLAARWSLGRKPVR</sequence>
<organism evidence="2 3">
    <name type="scientific">Paenibacillus whitsoniae</name>
    <dbReference type="NCBI Taxonomy" id="2496558"/>
    <lineage>
        <taxon>Bacteria</taxon>
        <taxon>Bacillati</taxon>
        <taxon>Bacillota</taxon>
        <taxon>Bacilli</taxon>
        <taxon>Bacillales</taxon>
        <taxon>Paenibacillaceae</taxon>
        <taxon>Paenibacillus</taxon>
    </lineage>
</organism>
<evidence type="ECO:0000313" key="2">
    <source>
        <dbReference type="EMBL" id="RTE11151.1"/>
    </source>
</evidence>
<keyword evidence="3" id="KW-1185">Reference proteome</keyword>
<keyword evidence="1" id="KW-0812">Transmembrane</keyword>
<gene>
    <name evidence="2" type="ORF">EJQ19_03630</name>
</gene>
<feature type="transmembrane region" description="Helical" evidence="1">
    <location>
        <begin position="175"/>
        <end position="194"/>
    </location>
</feature>
<accession>A0A3S0AEM6</accession>
<dbReference type="EMBL" id="RXHU01000012">
    <property type="protein sequence ID" value="RTE11151.1"/>
    <property type="molecule type" value="Genomic_DNA"/>
</dbReference>
<evidence type="ECO:0000256" key="1">
    <source>
        <dbReference type="SAM" id="Phobius"/>
    </source>
</evidence>
<feature type="transmembrane region" description="Helical" evidence="1">
    <location>
        <begin position="21"/>
        <end position="38"/>
    </location>
</feature>
<dbReference type="Proteomes" id="UP000276128">
    <property type="component" value="Unassembled WGS sequence"/>
</dbReference>
<feature type="transmembrane region" description="Helical" evidence="1">
    <location>
        <begin position="44"/>
        <end position="63"/>
    </location>
</feature>
<keyword evidence="1" id="KW-0472">Membrane</keyword>